<dbReference type="Proteomes" id="UP000239560">
    <property type="component" value="Unassembled WGS sequence"/>
</dbReference>
<feature type="transmembrane region" description="Helical" evidence="2">
    <location>
        <begin position="47"/>
        <end position="69"/>
    </location>
</feature>
<keyword evidence="2" id="KW-0812">Transmembrane</keyword>
<dbReference type="Gene3D" id="2.70.98.10">
    <property type="match status" value="1"/>
</dbReference>
<dbReference type="GO" id="GO:0033499">
    <property type="term" value="P:galactose catabolic process via UDP-galactose, Leloir pathway"/>
    <property type="evidence" value="ECO:0007669"/>
    <property type="project" value="TreeGrafter"/>
</dbReference>
<evidence type="ECO:0000256" key="1">
    <source>
        <dbReference type="SAM" id="MobiDB-lite"/>
    </source>
</evidence>
<protein>
    <submittedName>
        <fullName evidence="3">Galactose mutarotase-like domain-containing protein</fullName>
    </submittedName>
</protein>
<evidence type="ECO:0000313" key="4">
    <source>
        <dbReference type="Proteomes" id="UP000239560"/>
    </source>
</evidence>
<feature type="compositionally biased region" description="Low complexity" evidence="1">
    <location>
        <begin position="15"/>
        <end position="30"/>
    </location>
</feature>
<dbReference type="InterPro" id="IPR008183">
    <property type="entry name" value="Aldose_1/G6P_1-epimerase"/>
</dbReference>
<proteinExistence type="predicted"/>
<sequence>MLQRVLHRLQTTRVSLPTTEPSPSSSLLTPNIRTDERRRTNAPLSTLLSAILLPGALLALSLLTLVYLLPSAQDTLEPGKGKGDWKHRNGSNVDVFERFWISTKEPGTGREAKAAFIALGATMTDFLLTPSPSASPIDLVLGYENTTSYLTAEQNAYFGAVVGRYANRIANASFTDPSTGETFHLPPDERGKTTLHGGTSGYSRAGWKVRERTGDRVVFSLRDEGAEGFPGTVITTVTYTLLHSPIRLRTQFFSRVLPSNSSSSSAARTPIMLSSHTYWNLDGFQRDLGGKGGKGGAEEHEVWVQAEKRVEVDDDLVPTGRLISIPPESACDFYSSSASSSSPPAQATTLGERLKMDEMRGLCGPGCTGLDTAFVLSRPEREVETDVVMRMQSRASGIRMDIRTNQPLIHLFSSSTFSPTSSHGFPRKPSHLPAGELTEEERYYPRYGALAIEQEGWIDAVHHAEEWGVDPAQFYSPERPYSWWSEYEFSQLD</sequence>
<dbReference type="GO" id="GO:0006006">
    <property type="term" value="P:glucose metabolic process"/>
    <property type="evidence" value="ECO:0007669"/>
    <property type="project" value="TreeGrafter"/>
</dbReference>
<evidence type="ECO:0000313" key="3">
    <source>
        <dbReference type="EMBL" id="PRQ74127.1"/>
    </source>
</evidence>
<dbReference type="SUPFAM" id="SSF74650">
    <property type="entry name" value="Galactose mutarotase-like"/>
    <property type="match status" value="1"/>
</dbReference>
<dbReference type="InterPro" id="IPR011013">
    <property type="entry name" value="Gal_mutarotase_sf_dom"/>
</dbReference>
<keyword evidence="2" id="KW-1133">Transmembrane helix</keyword>
<accession>A0A2T0A7Z5</accession>
<dbReference type="OrthoDB" id="274691at2759"/>
<dbReference type="PANTHER" id="PTHR10091:SF6">
    <property type="entry name" value="1-EPIMERASE, PUTATIVE (AFU_ORTHOLOGUE AFUA_3G13240)-RELATED"/>
    <property type="match status" value="1"/>
</dbReference>
<dbReference type="GO" id="GO:0030246">
    <property type="term" value="F:carbohydrate binding"/>
    <property type="evidence" value="ECO:0007669"/>
    <property type="project" value="InterPro"/>
</dbReference>
<dbReference type="InterPro" id="IPR014718">
    <property type="entry name" value="GH-type_carb-bd"/>
</dbReference>
<evidence type="ECO:0000256" key="2">
    <source>
        <dbReference type="SAM" id="Phobius"/>
    </source>
</evidence>
<reference evidence="3 4" key="1">
    <citation type="journal article" date="2018" name="Elife">
        <title>Functional genomics of lipid metabolism in the oleaginous yeast Rhodosporidium toruloides.</title>
        <authorList>
            <person name="Coradetti S.T."/>
            <person name="Pinel D."/>
            <person name="Geiselman G."/>
            <person name="Ito M."/>
            <person name="Mondo S."/>
            <person name="Reilly M.C."/>
            <person name="Cheng Y.F."/>
            <person name="Bauer S."/>
            <person name="Grigoriev I."/>
            <person name="Gladden J.M."/>
            <person name="Simmons B.A."/>
            <person name="Brem R."/>
            <person name="Arkin A.P."/>
            <person name="Skerker J.M."/>
        </authorList>
    </citation>
    <scope>NUCLEOTIDE SEQUENCE [LARGE SCALE GENOMIC DNA]</scope>
    <source>
        <strain evidence="3 4">NBRC 0880</strain>
    </source>
</reference>
<dbReference type="Pfam" id="PF01263">
    <property type="entry name" value="Aldose_epim"/>
    <property type="match status" value="1"/>
</dbReference>
<keyword evidence="2" id="KW-0472">Membrane</keyword>
<name>A0A2T0A7Z5_RHOTO</name>
<dbReference type="PANTHER" id="PTHR10091">
    <property type="entry name" value="ALDOSE-1-EPIMERASE"/>
    <property type="match status" value="1"/>
</dbReference>
<comment type="caution">
    <text evidence="3">The sequence shown here is derived from an EMBL/GenBank/DDBJ whole genome shotgun (WGS) entry which is preliminary data.</text>
</comment>
<dbReference type="EMBL" id="LCTV02000006">
    <property type="protein sequence ID" value="PRQ74127.1"/>
    <property type="molecule type" value="Genomic_DNA"/>
</dbReference>
<feature type="region of interest" description="Disordered" evidence="1">
    <location>
        <begin position="12"/>
        <end position="36"/>
    </location>
</feature>
<organism evidence="3 4">
    <name type="scientific">Rhodotorula toruloides</name>
    <name type="common">Yeast</name>
    <name type="synonym">Rhodosporidium toruloides</name>
    <dbReference type="NCBI Taxonomy" id="5286"/>
    <lineage>
        <taxon>Eukaryota</taxon>
        <taxon>Fungi</taxon>
        <taxon>Dikarya</taxon>
        <taxon>Basidiomycota</taxon>
        <taxon>Pucciniomycotina</taxon>
        <taxon>Microbotryomycetes</taxon>
        <taxon>Sporidiobolales</taxon>
        <taxon>Sporidiobolaceae</taxon>
        <taxon>Rhodotorula</taxon>
    </lineage>
</organism>
<dbReference type="GO" id="GO:0004034">
    <property type="term" value="F:aldose 1-epimerase activity"/>
    <property type="evidence" value="ECO:0007669"/>
    <property type="project" value="TreeGrafter"/>
</dbReference>
<dbReference type="AlphaFoldDB" id="A0A2T0A7Z5"/>
<gene>
    <name evidence="3" type="ORF">AAT19DRAFT_14480</name>
</gene>